<dbReference type="Proteomes" id="UP001239111">
    <property type="component" value="Chromosome 1"/>
</dbReference>
<organism evidence="1 2">
    <name type="scientific">Eretmocerus hayati</name>
    <dbReference type="NCBI Taxonomy" id="131215"/>
    <lineage>
        <taxon>Eukaryota</taxon>
        <taxon>Metazoa</taxon>
        <taxon>Ecdysozoa</taxon>
        <taxon>Arthropoda</taxon>
        <taxon>Hexapoda</taxon>
        <taxon>Insecta</taxon>
        <taxon>Pterygota</taxon>
        <taxon>Neoptera</taxon>
        <taxon>Endopterygota</taxon>
        <taxon>Hymenoptera</taxon>
        <taxon>Apocrita</taxon>
        <taxon>Proctotrupomorpha</taxon>
        <taxon>Chalcidoidea</taxon>
        <taxon>Aphelinidae</taxon>
        <taxon>Aphelininae</taxon>
        <taxon>Eretmocerus</taxon>
    </lineage>
</organism>
<accession>A0ACC2PZB0</accession>
<protein>
    <submittedName>
        <fullName evidence="1">Uncharacterized protein</fullName>
    </submittedName>
</protein>
<keyword evidence="2" id="KW-1185">Reference proteome</keyword>
<gene>
    <name evidence="1" type="ORF">QAD02_023901</name>
</gene>
<dbReference type="EMBL" id="CM056741">
    <property type="protein sequence ID" value="KAJ8688106.1"/>
    <property type="molecule type" value="Genomic_DNA"/>
</dbReference>
<name>A0ACC2PZB0_9HYME</name>
<evidence type="ECO:0000313" key="1">
    <source>
        <dbReference type="EMBL" id="KAJ8688106.1"/>
    </source>
</evidence>
<proteinExistence type="predicted"/>
<sequence>MFAVKFFSLIIYSIGITIFLHYVSLSYLYTYYKDWFLCDIKNSSSFDYIIVGAGSAGSVLAERLSKAGAKILLIEAGGTPSYFFNIPVIAPILFNSVYDWQYKTVPQEYSCKGLINNQSIWTSGKILGGSSRLNNMIYVQGHHEDYWPWFSDYSAPTVSNGGLLHVDDQNWHSELSETILQGAAELSHPSCNINTESTTGFMKAQVTMKNGERWSADRFISQRNSNSKLKILINSVVTKVLVNSKVARGVEVFRMGRKLTFFARKGVILSAGTVGTPKILMLSGIGPKRYLDELNINTVSDLPVGQNLMDHVITGLDLVVLNTSQALSVSDMINPLSMMNYYLSGSGPWTSAGVDVIGTFRSKFAKNQSSQPDLQIMTIPGGLSKDGGILLRKLLGVTDMIFNEYFAPFTYDNTISIAPVLLHPDSRGEIRLKSSDPFDDMIIDPKYLSKEQDVLTLLEGIEFVKSLVQTEAMKKIGAQINQNVFPGCETFHFDSVEYWKCYIKHLTLTTYHPVGTCKMGEVVDTDFKVYGLKNLLVVDASVFPTLPSGNIYAPVVMLAEKAARLITQSFQNSFKRRRCHITDIFKSSR</sequence>
<reference evidence="1" key="1">
    <citation type="submission" date="2023-04" db="EMBL/GenBank/DDBJ databases">
        <title>A chromosome-level genome assembly of the parasitoid wasp Eretmocerus hayati.</title>
        <authorList>
            <person name="Zhong Y."/>
            <person name="Liu S."/>
            <person name="Liu Y."/>
        </authorList>
    </citation>
    <scope>NUCLEOTIDE SEQUENCE</scope>
    <source>
        <strain evidence="1">ZJU_SS_LIU_2023</strain>
    </source>
</reference>
<evidence type="ECO:0000313" key="2">
    <source>
        <dbReference type="Proteomes" id="UP001239111"/>
    </source>
</evidence>
<comment type="caution">
    <text evidence="1">The sequence shown here is derived from an EMBL/GenBank/DDBJ whole genome shotgun (WGS) entry which is preliminary data.</text>
</comment>